<dbReference type="InterPro" id="IPR007791">
    <property type="entry name" value="DjlA_N"/>
</dbReference>
<dbReference type="GO" id="GO:0140359">
    <property type="term" value="F:ABC-type transporter activity"/>
    <property type="evidence" value="ECO:0007669"/>
    <property type="project" value="InterPro"/>
</dbReference>
<evidence type="ECO:0000313" key="11">
    <source>
        <dbReference type="Proteomes" id="UP000198510"/>
    </source>
</evidence>
<proteinExistence type="predicted"/>
<dbReference type="RefSeq" id="WP_089678643.1">
    <property type="nucleotide sequence ID" value="NZ_FNFO01000001.1"/>
</dbReference>
<evidence type="ECO:0000256" key="3">
    <source>
        <dbReference type="ARBA" id="ARBA00022692"/>
    </source>
</evidence>
<dbReference type="GO" id="GO:0005524">
    <property type="term" value="F:ATP binding"/>
    <property type="evidence" value="ECO:0007669"/>
    <property type="project" value="UniProtKB-KW"/>
</dbReference>
<feature type="transmembrane region" description="Helical" evidence="8">
    <location>
        <begin position="738"/>
        <end position="759"/>
    </location>
</feature>
<feature type="transmembrane region" description="Helical" evidence="8">
    <location>
        <begin position="708"/>
        <end position="726"/>
    </location>
</feature>
<dbReference type="Pfam" id="PF05099">
    <property type="entry name" value="TerB"/>
    <property type="match status" value="1"/>
</dbReference>
<name>A0A1G8Y135_9BACT</name>
<dbReference type="SMART" id="SM00382">
    <property type="entry name" value="AAA"/>
    <property type="match status" value="1"/>
</dbReference>
<accession>A0A1G8Y135</accession>
<dbReference type="PANTHER" id="PTHR48041">
    <property type="entry name" value="ABC TRANSPORTER G FAMILY MEMBER 28"/>
    <property type="match status" value="1"/>
</dbReference>
<dbReference type="InterPro" id="IPR027417">
    <property type="entry name" value="P-loop_NTPase"/>
</dbReference>
<feature type="transmembrane region" description="Helical" evidence="8">
    <location>
        <begin position="633"/>
        <end position="655"/>
    </location>
</feature>
<dbReference type="InterPro" id="IPR013525">
    <property type="entry name" value="ABC2_TM"/>
</dbReference>
<feature type="transmembrane region" description="Helical" evidence="8">
    <location>
        <begin position="675"/>
        <end position="696"/>
    </location>
</feature>
<evidence type="ECO:0000256" key="8">
    <source>
        <dbReference type="SAM" id="Phobius"/>
    </source>
</evidence>
<protein>
    <submittedName>
        <fullName evidence="10">ABC-type multidrug transport system, ATPase component</fullName>
    </submittedName>
</protein>
<dbReference type="PROSITE" id="PS50893">
    <property type="entry name" value="ABC_TRANSPORTER_2"/>
    <property type="match status" value="1"/>
</dbReference>
<dbReference type="SUPFAM" id="SSF158682">
    <property type="entry name" value="TerB-like"/>
    <property type="match status" value="1"/>
</dbReference>
<dbReference type="PANTHER" id="PTHR48041:SF139">
    <property type="entry name" value="PROTEIN SCARLET"/>
    <property type="match status" value="1"/>
</dbReference>
<dbReference type="Proteomes" id="UP000198510">
    <property type="component" value="Unassembled WGS sequence"/>
</dbReference>
<keyword evidence="2" id="KW-0813">Transport</keyword>
<dbReference type="InterPro" id="IPR003439">
    <property type="entry name" value="ABC_transporter-like_ATP-bd"/>
</dbReference>
<keyword evidence="6 8" id="KW-1133">Transmembrane helix</keyword>
<dbReference type="GO" id="GO:0016020">
    <property type="term" value="C:membrane"/>
    <property type="evidence" value="ECO:0007669"/>
    <property type="project" value="UniProtKB-SubCell"/>
</dbReference>
<dbReference type="Pfam" id="PF00005">
    <property type="entry name" value="ABC_tran"/>
    <property type="match status" value="1"/>
</dbReference>
<dbReference type="OrthoDB" id="9804819at2"/>
<keyword evidence="7 8" id="KW-0472">Membrane</keyword>
<dbReference type="PROSITE" id="PS00211">
    <property type="entry name" value="ABC_TRANSPORTER_1"/>
    <property type="match status" value="1"/>
</dbReference>
<dbReference type="Pfam" id="PF01061">
    <property type="entry name" value="ABC2_membrane"/>
    <property type="match status" value="1"/>
</dbReference>
<feature type="domain" description="ABC transporter" evidence="9">
    <location>
        <begin position="262"/>
        <end position="502"/>
    </location>
</feature>
<dbReference type="STRING" id="1075417.SAMN05421823_101538"/>
<dbReference type="InterPro" id="IPR050352">
    <property type="entry name" value="ABCG_transporters"/>
</dbReference>
<organism evidence="10 11">
    <name type="scientific">Catalinimonas alkaloidigena</name>
    <dbReference type="NCBI Taxonomy" id="1075417"/>
    <lineage>
        <taxon>Bacteria</taxon>
        <taxon>Pseudomonadati</taxon>
        <taxon>Bacteroidota</taxon>
        <taxon>Cytophagia</taxon>
        <taxon>Cytophagales</taxon>
        <taxon>Catalimonadaceae</taxon>
        <taxon>Catalinimonas</taxon>
    </lineage>
</organism>
<reference evidence="10 11" key="1">
    <citation type="submission" date="2016-10" db="EMBL/GenBank/DDBJ databases">
        <authorList>
            <person name="de Groot N.N."/>
        </authorList>
    </citation>
    <scope>NUCLEOTIDE SEQUENCE [LARGE SCALE GENOMIC DNA]</scope>
    <source>
        <strain evidence="10 11">DSM 25186</strain>
    </source>
</reference>
<dbReference type="Gene3D" id="1.10.3680.10">
    <property type="entry name" value="TerB-like"/>
    <property type="match status" value="1"/>
</dbReference>
<gene>
    <name evidence="10" type="ORF">SAMN05421823_101538</name>
</gene>
<keyword evidence="5" id="KW-0067">ATP-binding</keyword>
<dbReference type="AlphaFoldDB" id="A0A1G8Y135"/>
<keyword evidence="11" id="KW-1185">Reference proteome</keyword>
<dbReference type="Gene3D" id="3.40.50.300">
    <property type="entry name" value="P-loop containing nucleotide triphosphate hydrolases"/>
    <property type="match status" value="1"/>
</dbReference>
<evidence type="ECO:0000259" key="9">
    <source>
        <dbReference type="PROSITE" id="PS50893"/>
    </source>
</evidence>
<evidence type="ECO:0000256" key="4">
    <source>
        <dbReference type="ARBA" id="ARBA00022741"/>
    </source>
</evidence>
<evidence type="ECO:0000256" key="7">
    <source>
        <dbReference type="ARBA" id="ARBA00023136"/>
    </source>
</evidence>
<evidence type="ECO:0000256" key="5">
    <source>
        <dbReference type="ARBA" id="ARBA00022840"/>
    </source>
</evidence>
<dbReference type="InterPro" id="IPR003593">
    <property type="entry name" value="AAA+_ATPase"/>
</dbReference>
<dbReference type="InterPro" id="IPR029024">
    <property type="entry name" value="TerB-like"/>
</dbReference>
<keyword evidence="4" id="KW-0547">Nucleotide-binding</keyword>
<evidence type="ECO:0000256" key="2">
    <source>
        <dbReference type="ARBA" id="ARBA00022448"/>
    </source>
</evidence>
<dbReference type="SUPFAM" id="SSF52540">
    <property type="entry name" value="P-loop containing nucleoside triphosphate hydrolases"/>
    <property type="match status" value="1"/>
</dbReference>
<evidence type="ECO:0000313" key="10">
    <source>
        <dbReference type="EMBL" id="SDJ96506.1"/>
    </source>
</evidence>
<evidence type="ECO:0000256" key="6">
    <source>
        <dbReference type="ARBA" id="ARBA00022989"/>
    </source>
</evidence>
<feature type="transmembrane region" description="Helical" evidence="8">
    <location>
        <begin position="594"/>
        <end position="613"/>
    </location>
</feature>
<dbReference type="GO" id="GO:0016887">
    <property type="term" value="F:ATP hydrolysis activity"/>
    <property type="evidence" value="ECO:0007669"/>
    <property type="project" value="InterPro"/>
</dbReference>
<sequence>MSEEILQALTQLFGIITKQDGGVTEKERAYVIRFFQQQLNKDKVEEYVRLYDKYVGYGQSDAEEEEDAGGGTVVKVKKERKLTSVRDSVRTLALCKKINKTLAQKQKVIALIKLLELVNEDQNFTPQRKQIIDTVSEVFNISQQEYKLIEDFVLCQTGQYADHADLLVVDAHDHLAAAHVHHMHSTGLEGEIMVLKVASVDMYFLRYLGHSELTLNGFTVIPNQVYLFPHGSTLKAAKGEPLYYGDVVGHFVSDATFSNLSFNVDALEFRFPNGHVGLHDVNISEGPGKLIAIMGASGAGKTTLLNVLAGLETPSKGHVLINGIDLHKEKDKIQGMIGYVAQDDLLIEELTVFQNLYYNAKLCFKDLSEEELTKRVDQTLASLGLGHIKHLVVGNVLNKKISGGQRKRLNIALELIREPAVLFVDEPTSGLSSRDSENVIDLLKELSLKGKLIFVVIHQPSSDIYKMFDKIFIMDTGGYPIFYGHPVEAVSYFKRATHQIDADRGQCHTCGNVNPEQIFNIIEAHVVDEYGQFTNERKMTPTQWSNLYAEKFTTERRDDVRDALPQALSIPKRFKQFVVFTTRDLLSKVTNTQYLAINLLEAPLLAFLLAFIIRFQNSTDGTYVFRFNDNIPAFILMSVVVALFMGLTVSAEEIIRDRKIQRRESFLNLSRSSYLMSKVTILFLLSAIQTLTFVMIGNWILGIQGMHLSYWFILFTVSCFANMLGLNISASFNSAVTIYILIPLLLIPQLILSGAIFNFDKLNQWVSTKGKTPLIADMMASRWGFEALTVHQFNANRYQRMIAGIEKEESLSNYLTTYLIPELETRLKQVEEGLHGDAAQREEAEKNLRILQNELTHPALQEHFSALDLPKQLSPENFNEATAEQLRTSLAAAGEFHKLRFTKANEMKDGVLMTYENNPNRPYSLAELKNRYYNESLNELVRNATVKNRVVEWNDQLLRQTDPIYHEPTPDGLLDYRAHFYAPRKHLFGLSIDTFWFNALVIWLMTAALYLTLYHESFKKLIDRLGSLPVPKIKLPGLPLSKIQSAWSQLTQKINLKKA</sequence>
<evidence type="ECO:0000256" key="1">
    <source>
        <dbReference type="ARBA" id="ARBA00004141"/>
    </source>
</evidence>
<keyword evidence="3 8" id="KW-0812">Transmembrane</keyword>
<feature type="transmembrane region" description="Helical" evidence="8">
    <location>
        <begin position="995"/>
        <end position="1014"/>
    </location>
</feature>
<dbReference type="EMBL" id="FNFO01000001">
    <property type="protein sequence ID" value="SDJ96506.1"/>
    <property type="molecule type" value="Genomic_DNA"/>
</dbReference>
<dbReference type="InterPro" id="IPR017871">
    <property type="entry name" value="ABC_transporter-like_CS"/>
</dbReference>
<comment type="subcellular location">
    <subcellularLocation>
        <location evidence="1">Membrane</location>
        <topology evidence="1">Multi-pass membrane protein</topology>
    </subcellularLocation>
</comment>